<evidence type="ECO:0000313" key="2">
    <source>
        <dbReference type="EMBL" id="KAJ4247169.1"/>
    </source>
</evidence>
<dbReference type="EMBL" id="JAOQAZ010000040">
    <property type="protein sequence ID" value="KAJ4247169.1"/>
    <property type="molecule type" value="Genomic_DNA"/>
</dbReference>
<feature type="compositionally biased region" description="Basic and acidic residues" evidence="1">
    <location>
        <begin position="182"/>
        <end position="192"/>
    </location>
</feature>
<feature type="region of interest" description="Disordered" evidence="1">
    <location>
        <begin position="155"/>
        <end position="288"/>
    </location>
</feature>
<keyword evidence="3" id="KW-1185">Reference proteome</keyword>
<gene>
    <name evidence="2" type="ORF">NW762_013308</name>
</gene>
<name>A0A9W8RKX6_9HYPO</name>
<protein>
    <submittedName>
        <fullName evidence="2">Uncharacterized protein</fullName>
    </submittedName>
</protein>
<dbReference type="OrthoDB" id="5102578at2759"/>
<feature type="compositionally biased region" description="Polar residues" evidence="1">
    <location>
        <begin position="158"/>
        <end position="167"/>
    </location>
</feature>
<dbReference type="AlphaFoldDB" id="A0A9W8RKX6"/>
<evidence type="ECO:0000313" key="3">
    <source>
        <dbReference type="Proteomes" id="UP001152049"/>
    </source>
</evidence>
<comment type="caution">
    <text evidence="2">The sequence shown here is derived from an EMBL/GenBank/DDBJ whole genome shotgun (WGS) entry which is preliminary data.</text>
</comment>
<accession>A0A9W8RKX6</accession>
<proteinExistence type="predicted"/>
<reference evidence="2" key="1">
    <citation type="submission" date="2022-09" db="EMBL/GenBank/DDBJ databases">
        <title>Fusarium specimens isolated from Avocado Roots.</title>
        <authorList>
            <person name="Stajich J."/>
            <person name="Roper C."/>
            <person name="Heimlech-Rivalta G."/>
        </authorList>
    </citation>
    <scope>NUCLEOTIDE SEQUENCE</scope>
    <source>
        <strain evidence="2">CF00136</strain>
    </source>
</reference>
<feature type="compositionally biased region" description="Basic and acidic residues" evidence="1">
    <location>
        <begin position="214"/>
        <end position="250"/>
    </location>
</feature>
<dbReference type="Proteomes" id="UP001152049">
    <property type="component" value="Unassembled WGS sequence"/>
</dbReference>
<organism evidence="2 3">
    <name type="scientific">Fusarium torreyae</name>
    <dbReference type="NCBI Taxonomy" id="1237075"/>
    <lineage>
        <taxon>Eukaryota</taxon>
        <taxon>Fungi</taxon>
        <taxon>Dikarya</taxon>
        <taxon>Ascomycota</taxon>
        <taxon>Pezizomycotina</taxon>
        <taxon>Sordariomycetes</taxon>
        <taxon>Hypocreomycetidae</taxon>
        <taxon>Hypocreales</taxon>
        <taxon>Nectriaceae</taxon>
        <taxon>Fusarium</taxon>
    </lineage>
</organism>
<evidence type="ECO:0000256" key="1">
    <source>
        <dbReference type="SAM" id="MobiDB-lite"/>
    </source>
</evidence>
<sequence>MSHNLSDNHASVNDYHLSMKDFEGEIRKRHPTWRREQVKRVLSSFERARSVMSPRAIQEIHQYLSGGKWISDSSCASSHPAYSHLRGWKPHDAAKKQFYYPYFLVVQAIYPQSDGVQKVAEELSQHWAISFDWTKPWYPRLDNPVREHALIMGRPANHENTPGSAYNSDLGDIESPASCIDVSRDPKPDEAQPKPQDQSNTTGDGHPLRGVHSQLEESEKRLSAVRSDAEKIRGHVMKAKDLAKRSDHHATAALEGLDALMERLNGNSKQPTPDDGNNERRNKRARKN</sequence>